<evidence type="ECO:0000313" key="3">
    <source>
        <dbReference type="Proteomes" id="UP000179807"/>
    </source>
</evidence>
<protein>
    <submittedName>
        <fullName evidence="2">Uncharacterized protein</fullName>
    </submittedName>
</protein>
<feature type="region of interest" description="Disordered" evidence="1">
    <location>
        <begin position="727"/>
        <end position="792"/>
    </location>
</feature>
<evidence type="ECO:0000256" key="1">
    <source>
        <dbReference type="SAM" id="MobiDB-lite"/>
    </source>
</evidence>
<feature type="region of interest" description="Disordered" evidence="1">
    <location>
        <begin position="631"/>
        <end position="683"/>
    </location>
</feature>
<feature type="compositionally biased region" description="Basic and acidic residues" evidence="1">
    <location>
        <begin position="333"/>
        <end position="342"/>
    </location>
</feature>
<feature type="region of interest" description="Disordered" evidence="1">
    <location>
        <begin position="333"/>
        <end position="358"/>
    </location>
</feature>
<dbReference type="AlphaFoldDB" id="A0A1J4JZE0"/>
<feature type="compositionally biased region" description="Low complexity" evidence="1">
    <location>
        <begin position="344"/>
        <end position="356"/>
    </location>
</feature>
<gene>
    <name evidence="2" type="ORF">TRFO_01581</name>
</gene>
<dbReference type="Proteomes" id="UP000179807">
    <property type="component" value="Unassembled WGS sequence"/>
</dbReference>
<dbReference type="RefSeq" id="XP_068356992.1">
    <property type="nucleotide sequence ID" value="XM_068490178.1"/>
</dbReference>
<accession>A0A1J4JZE0</accession>
<proteinExistence type="predicted"/>
<organism evidence="2 3">
    <name type="scientific">Tritrichomonas foetus</name>
    <dbReference type="NCBI Taxonomy" id="1144522"/>
    <lineage>
        <taxon>Eukaryota</taxon>
        <taxon>Metamonada</taxon>
        <taxon>Parabasalia</taxon>
        <taxon>Tritrichomonadida</taxon>
        <taxon>Tritrichomonadidae</taxon>
        <taxon>Tritrichomonas</taxon>
    </lineage>
</organism>
<dbReference type="VEuPathDB" id="TrichDB:TRFO_01581"/>
<dbReference type="EMBL" id="MLAK01000815">
    <property type="protein sequence ID" value="OHT03856.1"/>
    <property type="molecule type" value="Genomic_DNA"/>
</dbReference>
<reference evidence="2" key="1">
    <citation type="submission" date="2016-10" db="EMBL/GenBank/DDBJ databases">
        <authorList>
            <person name="Benchimol M."/>
            <person name="Almeida L.G."/>
            <person name="Vasconcelos A.T."/>
            <person name="Perreira-Neves A."/>
            <person name="Rosa I.A."/>
            <person name="Tasca T."/>
            <person name="Bogo M.R."/>
            <person name="de Souza W."/>
        </authorList>
    </citation>
    <scope>NUCLEOTIDE SEQUENCE [LARGE SCALE GENOMIC DNA]</scope>
    <source>
        <strain evidence="2">K</strain>
    </source>
</reference>
<evidence type="ECO:0000313" key="2">
    <source>
        <dbReference type="EMBL" id="OHT03856.1"/>
    </source>
</evidence>
<dbReference type="GeneID" id="94824882"/>
<feature type="compositionally biased region" description="Polar residues" evidence="1">
    <location>
        <begin position="769"/>
        <end position="784"/>
    </location>
</feature>
<comment type="caution">
    <text evidence="2">The sequence shown here is derived from an EMBL/GenBank/DDBJ whole genome shotgun (WGS) entry which is preliminary data.</text>
</comment>
<keyword evidence="3" id="KW-1185">Reference proteome</keyword>
<sequence>MTYSPQQQEGFQKISQWLLHKASELFGSFGVPFVLPQLQILFFSSIDDNRKKHLIEYYFGECGTQIFNEYHENSNKTNGFDLPRNIIQEDNDKLYTAYNEYIESSMEFSRKQIEYLTSVLSAQNISQTQNSQNTPKDIQYYINQYSENMKNLQQQFFASNASGNNNNGLPPFNFMQFSCFPAAQPTPPTSQTEKQPPFDFTKYYEQFLKQYSVMYQKYLAQFENLADFNQNKFMKQYHEWCQKAMDNMHQYQKHYSRIMNSYSQKEGSFSPQDLNSQEIYQKWFEFYNQQVQMYLSMIISSESPIASYFTTYQSEYPSLYTNFQQYISAHREESFSSKDNEQKTTTFTTTSNSISTNKQASFGNSPFGQQNPMNFEAASTNDKKDTVEIEYEYDDTEDDTKVRKVILPNRIQNMKPNNLNSNDSVEIEISDEENQDTIEIEYDYDDETSEDNKVKKVILPNKLRNMKLSDNIANDAIEVEVSSDEGELLENSTSEIEIEYEYSSDCISQKVVLPSHLHNQPEPSVNKYEEIEYDYDFESLDNEPKTISSVGKTKTQLNTTDNNVIEIEYYSSDSNDNYAVKVPEVLKNRISNAKLEDNPVDIEYEYEYDDISEPEDEKLKQTSVGFVPLSFNPSSQVSGQLTRSNSQDPGRRRHLPSPNSAMSLKKPKQQVNSDIGNKKTHGNSKMRCFKITDQDYPGNSVEFLTPVNQDLFGITNVKISSQTSAELSRASSAEVKPSSFHVDEDGQKMNFGPTSSHYILDQKSKENRAQQPHESSPSNATTGFSPNTTATNSASSISASSSAFTNAVFTSTYFKFEKAQVIFDFTNSKVDESAQKEINDRYCPVIVTLTDVFPMNFLTKERSRPECDEERKAYKESIYEFVEEKKLTLISYNEDTGILVVKADKLNYFPIIPPEI</sequence>
<name>A0A1J4JZE0_9EUKA</name>
<feature type="compositionally biased region" description="Polar residues" evidence="1">
    <location>
        <begin position="631"/>
        <end position="648"/>
    </location>
</feature>